<dbReference type="AlphaFoldDB" id="B1WVB4"/>
<evidence type="ECO:0000313" key="9">
    <source>
        <dbReference type="EMBL" id="ACB53904.1"/>
    </source>
</evidence>
<evidence type="ECO:0000256" key="4">
    <source>
        <dbReference type="ARBA" id="ARBA00022968"/>
    </source>
</evidence>
<organism evidence="9 10">
    <name type="scientific">Crocosphaera subtropica (strain ATCC 51142 / BH68)</name>
    <name type="common">Cyanothece sp. (strain ATCC 51142)</name>
    <dbReference type="NCBI Taxonomy" id="43989"/>
    <lineage>
        <taxon>Bacteria</taxon>
        <taxon>Bacillati</taxon>
        <taxon>Cyanobacteriota</taxon>
        <taxon>Cyanophyceae</taxon>
        <taxon>Oscillatoriophycideae</taxon>
        <taxon>Chroococcales</taxon>
        <taxon>Aphanothecaceae</taxon>
        <taxon>Crocosphaera</taxon>
        <taxon>Crocosphaera subtropica</taxon>
    </lineage>
</organism>
<keyword evidence="3" id="KW-0812">Transmembrane</keyword>
<dbReference type="Proteomes" id="UP000001203">
    <property type="component" value="Chromosome circular"/>
</dbReference>
<dbReference type="GO" id="GO:0009247">
    <property type="term" value="P:glycolipid biosynthetic process"/>
    <property type="evidence" value="ECO:0007669"/>
    <property type="project" value="InterPro"/>
</dbReference>
<dbReference type="EMBL" id="CP000806">
    <property type="protein sequence ID" value="ACB53904.1"/>
    <property type="molecule type" value="Genomic_DNA"/>
</dbReference>
<evidence type="ECO:0000256" key="6">
    <source>
        <dbReference type="ARBA" id="ARBA00023034"/>
    </source>
</evidence>
<reference evidence="9 10" key="1">
    <citation type="journal article" date="2008" name="Proc. Natl. Acad. Sci. U.S.A.">
        <title>The genome of Cyanothece 51142, a unicellular diazotrophic cyanobacterium important in the marine nitrogen cycle.</title>
        <authorList>
            <person name="Welsh E.A."/>
            <person name="Liberton M."/>
            <person name="Stoeckel J."/>
            <person name="Loh T."/>
            <person name="Elvitigala T."/>
            <person name="Wang C."/>
            <person name="Wollam A."/>
            <person name="Fulton R.S."/>
            <person name="Clifton S.W."/>
            <person name="Jacobs J.M."/>
            <person name="Aurora R."/>
            <person name="Ghosh B.K."/>
            <person name="Sherman L.A."/>
            <person name="Smith R.D."/>
            <person name="Wilson R.K."/>
            <person name="Pakrasi H.B."/>
        </authorList>
    </citation>
    <scope>NUCLEOTIDE SEQUENCE [LARGE SCALE GENOMIC DNA]</scope>
    <source>
        <strain evidence="10">ATCC 51142 / BH68</strain>
    </source>
</reference>
<evidence type="ECO:0000313" key="10">
    <source>
        <dbReference type="Proteomes" id="UP000001203"/>
    </source>
</evidence>
<gene>
    <name evidence="9" type="ordered locus">cce_4556</name>
</gene>
<evidence type="ECO:0000256" key="7">
    <source>
        <dbReference type="ARBA" id="ARBA00023136"/>
    </source>
</evidence>
<keyword evidence="2" id="KW-0808">Transferase</keyword>
<accession>B1WVB4</accession>
<dbReference type="GO" id="GO:0016020">
    <property type="term" value="C:membrane"/>
    <property type="evidence" value="ECO:0007669"/>
    <property type="project" value="InterPro"/>
</dbReference>
<dbReference type="InterPro" id="IPR053259">
    <property type="entry name" value="Golvesin-related_Golgi"/>
</dbReference>
<dbReference type="eggNOG" id="ENOG5031NK6">
    <property type="taxonomic scope" value="Bacteria"/>
</dbReference>
<evidence type="ECO:0000256" key="8">
    <source>
        <dbReference type="ARBA" id="ARBA00023180"/>
    </source>
</evidence>
<keyword evidence="5" id="KW-1133">Transmembrane helix</keyword>
<evidence type="ECO:0000256" key="5">
    <source>
        <dbReference type="ARBA" id="ARBA00022989"/>
    </source>
</evidence>
<dbReference type="Gene3D" id="3.40.50.300">
    <property type="entry name" value="P-loop containing nucleotide triphosphate hydrolases"/>
    <property type="match status" value="1"/>
</dbReference>
<name>B1WVB4_CROS5</name>
<evidence type="ECO:0008006" key="11">
    <source>
        <dbReference type="Google" id="ProtNLM"/>
    </source>
</evidence>
<protein>
    <recommendedName>
        <fullName evidence="11">Sulfotransferase family protein</fullName>
    </recommendedName>
</protein>
<dbReference type="HOGENOM" id="CLU_054547_0_0_3"/>
<sequence>MGRMNYQLQKPNLEQTVIFLHIHKTGGRTLEDILKKQYDPQKILSTDNLKWRQSHETLSQYSPAELENIKLIKGHMYFGIHNILLQPFTYITILRDPIERVLSLYCYIRDEPKNPQHKELIEKGMNLEQFLCSGIAKTAENGQTRILSGIQAENKPCSDEMFKLAKENLSKYFSVVGLTEQFDETLILLKRLLGYNIPIYSTKNKNKRRLSIDDISAKERKMIEQYNSFDLQLYEYAYQLFEEQKKQQGYLFNLEYTYFKSKSLVKKYFINSGK</sequence>
<dbReference type="InterPro" id="IPR009729">
    <property type="entry name" value="Gal-3-0_sulfotransfrase"/>
</dbReference>
<dbReference type="STRING" id="43989.cce_4556"/>
<comment type="subcellular location">
    <subcellularLocation>
        <location evidence="1">Golgi apparatus membrane</location>
        <topology evidence="1">Single-pass type II membrane protein</topology>
    </subcellularLocation>
</comment>
<keyword evidence="6" id="KW-0333">Golgi apparatus</keyword>
<dbReference type="GO" id="GO:0001733">
    <property type="term" value="F:galactosylceramide sulfotransferase activity"/>
    <property type="evidence" value="ECO:0007669"/>
    <property type="project" value="InterPro"/>
</dbReference>
<evidence type="ECO:0000256" key="3">
    <source>
        <dbReference type="ARBA" id="ARBA00022692"/>
    </source>
</evidence>
<dbReference type="SUPFAM" id="SSF52540">
    <property type="entry name" value="P-loop containing nucleoside triphosphate hydrolases"/>
    <property type="match status" value="1"/>
</dbReference>
<dbReference type="KEGG" id="cyt:cce_4556"/>
<dbReference type="PANTHER" id="PTHR32301:SF6">
    <property type="entry name" value="GOLVESIN-RELATED"/>
    <property type="match status" value="1"/>
</dbReference>
<keyword evidence="10" id="KW-1185">Reference proteome</keyword>
<proteinExistence type="predicted"/>
<keyword evidence="8" id="KW-0325">Glycoprotein</keyword>
<dbReference type="PANTHER" id="PTHR32301">
    <property type="entry name" value="COUNTIN RECEPTOR CNR3-RELATED"/>
    <property type="match status" value="1"/>
</dbReference>
<keyword evidence="4" id="KW-0735">Signal-anchor</keyword>
<keyword evidence="7" id="KW-0472">Membrane</keyword>
<dbReference type="Pfam" id="PF06990">
    <property type="entry name" value="Gal-3-0_sulfotr"/>
    <property type="match status" value="1"/>
</dbReference>
<evidence type="ECO:0000256" key="1">
    <source>
        <dbReference type="ARBA" id="ARBA00004323"/>
    </source>
</evidence>
<evidence type="ECO:0000256" key="2">
    <source>
        <dbReference type="ARBA" id="ARBA00022679"/>
    </source>
</evidence>
<dbReference type="InterPro" id="IPR027417">
    <property type="entry name" value="P-loop_NTPase"/>
</dbReference>